<feature type="binding site" evidence="11">
    <location>
        <position position="474"/>
    </location>
    <ligand>
        <name>Zn(2+)</name>
        <dbReference type="ChEBI" id="CHEBI:29105"/>
        <label>1</label>
    </ligand>
</feature>
<dbReference type="InterPro" id="IPR041236">
    <property type="entry name" value="PriA_C"/>
</dbReference>
<dbReference type="Pfam" id="PF18074">
    <property type="entry name" value="PriA_C"/>
    <property type="match status" value="1"/>
</dbReference>
<evidence type="ECO:0000313" key="14">
    <source>
        <dbReference type="Proteomes" id="UP001549691"/>
    </source>
</evidence>
<feature type="binding site" evidence="11">
    <location>
        <position position="434"/>
    </location>
    <ligand>
        <name>Zn(2+)</name>
        <dbReference type="ChEBI" id="CHEBI:29105"/>
        <label>1</label>
    </ligand>
</feature>
<keyword evidence="10 11" id="KW-0413">Isomerase</keyword>
<keyword evidence="9 11" id="KW-0238">DNA-binding</keyword>
<evidence type="ECO:0000256" key="1">
    <source>
        <dbReference type="ARBA" id="ARBA00022515"/>
    </source>
</evidence>
<evidence type="ECO:0000256" key="10">
    <source>
        <dbReference type="ARBA" id="ARBA00023235"/>
    </source>
</evidence>
<name>A0ABV2TQS7_9RHOO</name>
<dbReference type="PANTHER" id="PTHR30580">
    <property type="entry name" value="PRIMOSOMAL PROTEIN N"/>
    <property type="match status" value="1"/>
</dbReference>
<comment type="similarity">
    <text evidence="11">Belongs to the helicase family. PriA subfamily.</text>
</comment>
<dbReference type="CDD" id="cd18804">
    <property type="entry name" value="SF2_C_priA"/>
    <property type="match status" value="1"/>
</dbReference>
<dbReference type="PANTHER" id="PTHR30580:SF0">
    <property type="entry name" value="PRIMOSOMAL PROTEIN N"/>
    <property type="match status" value="1"/>
</dbReference>
<dbReference type="InterPro" id="IPR011545">
    <property type="entry name" value="DEAD/DEAH_box_helicase_dom"/>
</dbReference>
<evidence type="ECO:0000256" key="2">
    <source>
        <dbReference type="ARBA" id="ARBA00022705"/>
    </source>
</evidence>
<dbReference type="NCBIfam" id="TIGR00595">
    <property type="entry name" value="priA"/>
    <property type="match status" value="1"/>
</dbReference>
<dbReference type="InterPro" id="IPR001650">
    <property type="entry name" value="Helicase_C-like"/>
</dbReference>
<comment type="subunit">
    <text evidence="11">Component of the replication restart primosome.</text>
</comment>
<feature type="domain" description="Helicase ATP-binding" evidence="12">
    <location>
        <begin position="205"/>
        <end position="372"/>
    </location>
</feature>
<comment type="catalytic activity">
    <reaction evidence="11">
        <text>ATP + H2O = ADP + phosphate + H(+)</text>
        <dbReference type="Rhea" id="RHEA:13065"/>
        <dbReference type="ChEBI" id="CHEBI:15377"/>
        <dbReference type="ChEBI" id="CHEBI:15378"/>
        <dbReference type="ChEBI" id="CHEBI:30616"/>
        <dbReference type="ChEBI" id="CHEBI:43474"/>
        <dbReference type="ChEBI" id="CHEBI:456216"/>
        <dbReference type="EC" id="5.6.2.4"/>
    </reaction>
</comment>
<dbReference type="EC" id="5.6.2.4" evidence="11"/>
<comment type="function">
    <text evidence="11">Initiates the restart of stalled replication forks, which reloads the replicative helicase on sites other than the origin of replication. Recognizes and binds to abandoned replication forks and remodels them to uncover a helicase loading site. Promotes assembly of the primosome at these replication forks.</text>
</comment>
<keyword evidence="5 11" id="KW-0378">Hydrolase</keyword>
<dbReference type="EMBL" id="JBEWZI010000034">
    <property type="protein sequence ID" value="MET7016281.1"/>
    <property type="molecule type" value="Genomic_DNA"/>
</dbReference>
<feature type="binding site" evidence="11">
    <location>
        <position position="461"/>
    </location>
    <ligand>
        <name>Zn(2+)</name>
        <dbReference type="ChEBI" id="CHEBI:29105"/>
        <label>2</label>
    </ligand>
</feature>
<evidence type="ECO:0000256" key="8">
    <source>
        <dbReference type="ARBA" id="ARBA00022840"/>
    </source>
</evidence>
<dbReference type="Pfam" id="PF18319">
    <property type="entry name" value="Zn_ribbon_PriA"/>
    <property type="match status" value="1"/>
</dbReference>
<feature type="binding site" evidence="11">
    <location>
        <position position="471"/>
    </location>
    <ligand>
        <name>Zn(2+)</name>
        <dbReference type="ChEBI" id="CHEBI:29105"/>
        <label>1</label>
    </ligand>
</feature>
<dbReference type="InterPro" id="IPR041222">
    <property type="entry name" value="PriA_3primeBD"/>
</dbReference>
<evidence type="ECO:0000256" key="5">
    <source>
        <dbReference type="ARBA" id="ARBA00022801"/>
    </source>
</evidence>
<evidence type="ECO:0000259" key="12">
    <source>
        <dbReference type="PROSITE" id="PS51192"/>
    </source>
</evidence>
<dbReference type="InterPro" id="IPR005259">
    <property type="entry name" value="PriA"/>
</dbReference>
<feature type="binding site" evidence="11">
    <location>
        <position position="431"/>
    </location>
    <ligand>
        <name>Zn(2+)</name>
        <dbReference type="ChEBI" id="CHEBI:29105"/>
        <label>1</label>
    </ligand>
</feature>
<evidence type="ECO:0000256" key="7">
    <source>
        <dbReference type="ARBA" id="ARBA00022833"/>
    </source>
</evidence>
<keyword evidence="6 11" id="KW-0347">Helicase</keyword>
<proteinExistence type="inferred from homology"/>
<reference evidence="13 14" key="1">
    <citation type="submission" date="2024-07" db="EMBL/GenBank/DDBJ databases">
        <title>Uliginosibacterium flavum JJ3220;KACC:17644.</title>
        <authorList>
            <person name="Kim M.K."/>
        </authorList>
    </citation>
    <scope>NUCLEOTIDE SEQUENCE [LARGE SCALE GENOMIC DNA]</scope>
    <source>
        <strain evidence="13 14">KACC:17644</strain>
    </source>
</reference>
<evidence type="ECO:0000256" key="4">
    <source>
        <dbReference type="ARBA" id="ARBA00022741"/>
    </source>
</evidence>
<dbReference type="Gene3D" id="3.40.50.300">
    <property type="entry name" value="P-loop containing nucleotide triphosphate hydrolases"/>
    <property type="match status" value="2"/>
</dbReference>
<organism evidence="13 14">
    <name type="scientific">Uliginosibacterium flavum</name>
    <dbReference type="NCBI Taxonomy" id="1396831"/>
    <lineage>
        <taxon>Bacteria</taxon>
        <taxon>Pseudomonadati</taxon>
        <taxon>Pseudomonadota</taxon>
        <taxon>Betaproteobacteria</taxon>
        <taxon>Rhodocyclales</taxon>
        <taxon>Zoogloeaceae</taxon>
        <taxon>Uliginosibacterium</taxon>
    </lineage>
</organism>
<evidence type="ECO:0000256" key="9">
    <source>
        <dbReference type="ARBA" id="ARBA00023125"/>
    </source>
</evidence>
<dbReference type="HAMAP" id="MF_00983">
    <property type="entry name" value="PriA"/>
    <property type="match status" value="1"/>
</dbReference>
<feature type="binding site" evidence="11">
    <location>
        <position position="458"/>
    </location>
    <ligand>
        <name>Zn(2+)</name>
        <dbReference type="ChEBI" id="CHEBI:29105"/>
        <label>2</label>
    </ligand>
</feature>
<dbReference type="Pfam" id="PF00270">
    <property type="entry name" value="DEAD"/>
    <property type="match status" value="1"/>
</dbReference>
<evidence type="ECO:0000313" key="13">
    <source>
        <dbReference type="EMBL" id="MET7016281.1"/>
    </source>
</evidence>
<dbReference type="GO" id="GO:0016787">
    <property type="term" value="F:hydrolase activity"/>
    <property type="evidence" value="ECO:0007669"/>
    <property type="project" value="UniProtKB-KW"/>
</dbReference>
<dbReference type="PROSITE" id="PS51192">
    <property type="entry name" value="HELICASE_ATP_BIND_1"/>
    <property type="match status" value="1"/>
</dbReference>
<dbReference type="RefSeq" id="WP_354602739.1">
    <property type="nucleotide sequence ID" value="NZ_JBEWZI010000034.1"/>
</dbReference>
<comment type="cofactor">
    <cofactor evidence="11">
        <name>Zn(2+)</name>
        <dbReference type="ChEBI" id="CHEBI:29105"/>
    </cofactor>
    <text evidence="11">Binds 2 zinc ions per subunit.</text>
</comment>
<dbReference type="InterPro" id="IPR040498">
    <property type="entry name" value="PriA_CRR"/>
</dbReference>
<dbReference type="InterPro" id="IPR027417">
    <property type="entry name" value="P-loop_NTPase"/>
</dbReference>
<sequence>MTRIVRVALPLPRPRLFDYLADPASEPAVGHCVRLPFGTGEKTGVIVQLDPPDSPPVDKLKVVLELLAEIPPLPAQWLALTQFAARYYQHPLGEVISAALPPGIRRTVKLPRDDDPWLTTTTEGRAALSAAKRITKALAAVEAVQAAGARRRSQLLTDLEGDASGAIREARAKGWLETVARAGEREPIGALTLNEAQAAAVEKVNAAHGRFAPFLLFGVTGSGKTEVYLHQIAHTLAAGKQILMLVPEIGLTPQLLERVASRFPGANLVSLHSGMADGARSLGFVQALKGEADIVLGTRLSVFVPLPRLGLIVIDEEHDSSFKQQDGLRYSARDLAVWRANHEKLPIVLGSATPSLETWLHAEAKRYTRLDLPLPAVAERPPALRRIDTRRVKLDNGLSPGLLKAIGERLARKEQSLVFLNRRGYAPVIACPQCNWVSACPHCSANMVFHAADRSLRCHHCGSEAPVPRVCPGCGNQDLHAFGRGTQRLEERLVEHFPNARIERVDRDSVRTPSQWEEVRGRIEACEIDILVGTQMLAKGHDFPMLTLVGIVGADAGLYAADYRAPERLFQQLMQVAGRSGRGELPGEVLVQTEFPEHPLYEHLARRDYPGFAKRELADRRLAGFPPYGFHAVLRAEAPELDTAVAFLAKARDEANALQSAARLYDVVPMRLVRKARLERAQLVIESDTRPGLQSMLTDLMPLLYALKLPKELRWHMDVDPGEL</sequence>
<keyword evidence="8 11" id="KW-0067">ATP-binding</keyword>
<evidence type="ECO:0000256" key="11">
    <source>
        <dbReference type="HAMAP-Rule" id="MF_00983"/>
    </source>
</evidence>
<dbReference type="InterPro" id="IPR014001">
    <property type="entry name" value="Helicase_ATP-bd"/>
</dbReference>
<keyword evidence="4 11" id="KW-0547">Nucleotide-binding</keyword>
<dbReference type="Proteomes" id="UP001549691">
    <property type="component" value="Unassembled WGS sequence"/>
</dbReference>
<keyword evidence="7 11" id="KW-0862">Zinc</keyword>
<accession>A0ABV2TQS7</accession>
<comment type="caution">
    <text evidence="13">The sequence shown here is derived from an EMBL/GenBank/DDBJ whole genome shotgun (WGS) entry which is preliminary data.</text>
</comment>
<dbReference type="SUPFAM" id="SSF52540">
    <property type="entry name" value="P-loop containing nucleoside triphosphate hydrolases"/>
    <property type="match status" value="1"/>
</dbReference>
<dbReference type="CDD" id="cd17929">
    <property type="entry name" value="DEXHc_priA"/>
    <property type="match status" value="1"/>
</dbReference>
<keyword evidence="2 11" id="KW-0235">DNA replication</keyword>
<gene>
    <name evidence="11" type="primary">priA</name>
    <name evidence="13" type="ORF">ABXR19_19005</name>
</gene>
<protein>
    <recommendedName>
        <fullName evidence="11">Replication restart protein PriA</fullName>
    </recommendedName>
    <alternativeName>
        <fullName evidence="11">ATP-dependent DNA helicase PriA</fullName>
        <ecNumber evidence="11">5.6.2.4</ecNumber>
    </alternativeName>
    <alternativeName>
        <fullName evidence="11">DNA 3'-5' helicase PriA</fullName>
    </alternativeName>
</protein>
<evidence type="ECO:0000256" key="3">
    <source>
        <dbReference type="ARBA" id="ARBA00022723"/>
    </source>
</evidence>
<keyword evidence="1 11" id="KW-0639">Primosome</keyword>
<dbReference type="Gene3D" id="3.40.1440.60">
    <property type="entry name" value="PriA, 3(prime) DNA-binding domain"/>
    <property type="match status" value="1"/>
</dbReference>
<dbReference type="InterPro" id="IPR042115">
    <property type="entry name" value="PriA_3primeBD_sf"/>
</dbReference>
<keyword evidence="14" id="KW-1185">Reference proteome</keyword>
<dbReference type="SMART" id="SM00490">
    <property type="entry name" value="HELICc"/>
    <property type="match status" value="1"/>
</dbReference>
<dbReference type="SMART" id="SM00487">
    <property type="entry name" value="DEXDc"/>
    <property type="match status" value="1"/>
</dbReference>
<keyword evidence="3 11" id="KW-0479">Metal-binding</keyword>
<dbReference type="Pfam" id="PF17764">
    <property type="entry name" value="PriA_3primeBD"/>
    <property type="match status" value="1"/>
</dbReference>
<feature type="binding site" evidence="11">
    <location>
        <position position="443"/>
    </location>
    <ligand>
        <name>Zn(2+)</name>
        <dbReference type="ChEBI" id="CHEBI:29105"/>
        <label>2</label>
    </ligand>
</feature>
<feature type="binding site" evidence="11">
    <location>
        <position position="440"/>
    </location>
    <ligand>
        <name>Zn(2+)</name>
        <dbReference type="ChEBI" id="CHEBI:29105"/>
        <label>2</label>
    </ligand>
</feature>
<dbReference type="NCBIfam" id="NF004067">
    <property type="entry name" value="PRK05580.1-4"/>
    <property type="match status" value="1"/>
</dbReference>
<evidence type="ECO:0000256" key="6">
    <source>
        <dbReference type="ARBA" id="ARBA00022806"/>
    </source>
</evidence>
<comment type="catalytic activity">
    <reaction evidence="11">
        <text>Couples ATP hydrolysis with the unwinding of duplex DNA by translocating in the 3'-5' direction.</text>
        <dbReference type="EC" id="5.6.2.4"/>
    </reaction>
</comment>